<accession>A0ACB9RQJ3</accession>
<organism evidence="1 2">
    <name type="scientific">Melastoma candidum</name>
    <dbReference type="NCBI Taxonomy" id="119954"/>
    <lineage>
        <taxon>Eukaryota</taxon>
        <taxon>Viridiplantae</taxon>
        <taxon>Streptophyta</taxon>
        <taxon>Embryophyta</taxon>
        <taxon>Tracheophyta</taxon>
        <taxon>Spermatophyta</taxon>
        <taxon>Magnoliopsida</taxon>
        <taxon>eudicotyledons</taxon>
        <taxon>Gunneridae</taxon>
        <taxon>Pentapetalae</taxon>
        <taxon>rosids</taxon>
        <taxon>malvids</taxon>
        <taxon>Myrtales</taxon>
        <taxon>Melastomataceae</taxon>
        <taxon>Melastomatoideae</taxon>
        <taxon>Melastomateae</taxon>
        <taxon>Melastoma</taxon>
    </lineage>
</organism>
<evidence type="ECO:0000313" key="1">
    <source>
        <dbReference type="EMBL" id="KAI4380501.1"/>
    </source>
</evidence>
<keyword evidence="2" id="KW-1185">Reference proteome</keyword>
<name>A0ACB9RQJ3_9MYRT</name>
<reference evidence="2" key="1">
    <citation type="journal article" date="2023" name="Front. Plant Sci.">
        <title>Chromosomal-level genome assembly of Melastoma candidum provides insights into trichome evolution.</title>
        <authorList>
            <person name="Zhong Y."/>
            <person name="Wu W."/>
            <person name="Sun C."/>
            <person name="Zou P."/>
            <person name="Liu Y."/>
            <person name="Dai S."/>
            <person name="Zhou R."/>
        </authorList>
    </citation>
    <scope>NUCLEOTIDE SEQUENCE [LARGE SCALE GENOMIC DNA]</scope>
</reference>
<dbReference type="Proteomes" id="UP001057402">
    <property type="component" value="Chromosome 3"/>
</dbReference>
<gene>
    <name evidence="1" type="ORF">MLD38_006684</name>
</gene>
<comment type="caution">
    <text evidence="1">The sequence shown here is derived from an EMBL/GenBank/DDBJ whole genome shotgun (WGS) entry which is preliminary data.</text>
</comment>
<proteinExistence type="predicted"/>
<sequence length="78" mass="8522">MKSRGFIESCHLGRSMGGGEEDYLDDEGGCDCIPPHEFLAGTRMGCSFSVHKGVGRTINGRDLSRVRNAIWAKTGFQD</sequence>
<protein>
    <submittedName>
        <fullName evidence="1">Uncharacterized protein</fullName>
    </submittedName>
</protein>
<dbReference type="EMBL" id="CM042882">
    <property type="protein sequence ID" value="KAI4380501.1"/>
    <property type="molecule type" value="Genomic_DNA"/>
</dbReference>
<evidence type="ECO:0000313" key="2">
    <source>
        <dbReference type="Proteomes" id="UP001057402"/>
    </source>
</evidence>